<dbReference type="Proteomes" id="UP000336646">
    <property type="component" value="Unassembled WGS sequence"/>
</dbReference>
<gene>
    <name evidence="2" type="ORF">EKI59_04280</name>
</gene>
<evidence type="ECO:0008006" key="4">
    <source>
        <dbReference type="Google" id="ProtNLM"/>
    </source>
</evidence>
<keyword evidence="1" id="KW-0812">Transmembrane</keyword>
<keyword evidence="1" id="KW-1133">Transmembrane helix</keyword>
<dbReference type="RefSeq" id="WP_144772831.1">
    <property type="nucleotide sequence ID" value="NZ_JALXLI010000024.1"/>
</dbReference>
<evidence type="ECO:0000313" key="3">
    <source>
        <dbReference type="Proteomes" id="UP000336646"/>
    </source>
</evidence>
<name>A0A6C1U070_9CORY</name>
<sequence>MRQPPQKWAVRWTWIAFVAALLPVLWRIHMLVWGAGWELAPEYQRDLTWYVVGLIVAETIAAALMFALVRPWGEKFPLWLVAGVASIGAVLLTLLVGDTMIRFTVMTLNGEDNPILETHGWHRAFLLAHYMWWPLWPIGLWVAIVAFWKRRPRR</sequence>
<feature type="transmembrane region" description="Helical" evidence="1">
    <location>
        <begin position="12"/>
        <end position="35"/>
    </location>
</feature>
<reference evidence="2 3" key="1">
    <citation type="submission" date="2018-12" db="EMBL/GenBank/DDBJ databases">
        <title>Corynebacterium sanguinis sp. nov., a clinically-associated and environmental corynebacterium.</title>
        <authorList>
            <person name="Gonzales-Siles L."/>
            <person name="Jaen-Luchoro D."/>
            <person name="Cardew S."/>
            <person name="Inganas E."/>
            <person name="Ohlen M."/>
            <person name="Jensie-Markopolous S."/>
            <person name="Pinyeiro-Iglesias B."/>
            <person name="Molin K."/>
            <person name="Skovbjerg S."/>
            <person name="Svensson-Stadler L."/>
            <person name="Funke G."/>
            <person name="Moore E.R.B."/>
        </authorList>
    </citation>
    <scope>NUCLEOTIDE SEQUENCE [LARGE SCALE GENOMIC DNA]</scope>
    <source>
        <strain evidence="2 3">58734</strain>
    </source>
</reference>
<dbReference type="OrthoDB" id="2717873at2"/>
<feature type="transmembrane region" description="Helical" evidence="1">
    <location>
        <begin position="130"/>
        <end position="148"/>
    </location>
</feature>
<evidence type="ECO:0000313" key="2">
    <source>
        <dbReference type="EMBL" id="TVS29276.1"/>
    </source>
</evidence>
<feature type="transmembrane region" description="Helical" evidence="1">
    <location>
        <begin position="47"/>
        <end position="69"/>
    </location>
</feature>
<evidence type="ECO:0000256" key="1">
    <source>
        <dbReference type="SAM" id="Phobius"/>
    </source>
</evidence>
<accession>A0A6C1U070</accession>
<protein>
    <recommendedName>
        <fullName evidence="4">DUF3995 domain-containing protein</fullName>
    </recommendedName>
</protein>
<proteinExistence type="predicted"/>
<comment type="caution">
    <text evidence="2">The sequence shown here is derived from an EMBL/GenBank/DDBJ whole genome shotgun (WGS) entry which is preliminary data.</text>
</comment>
<dbReference type="AlphaFoldDB" id="A0A6C1U070"/>
<dbReference type="EMBL" id="RXIR01000006">
    <property type="protein sequence ID" value="TVS29276.1"/>
    <property type="molecule type" value="Genomic_DNA"/>
</dbReference>
<keyword evidence="1" id="KW-0472">Membrane</keyword>
<organism evidence="2 3">
    <name type="scientific">Corynebacterium sanguinis</name>
    <dbReference type="NCBI Taxonomy" id="2594913"/>
    <lineage>
        <taxon>Bacteria</taxon>
        <taxon>Bacillati</taxon>
        <taxon>Actinomycetota</taxon>
        <taxon>Actinomycetes</taxon>
        <taxon>Mycobacteriales</taxon>
        <taxon>Corynebacteriaceae</taxon>
        <taxon>Corynebacterium</taxon>
    </lineage>
</organism>
<feature type="transmembrane region" description="Helical" evidence="1">
    <location>
        <begin position="76"/>
        <end position="96"/>
    </location>
</feature>